<proteinExistence type="predicted"/>
<dbReference type="AlphaFoldDB" id="A0A3D8SW63"/>
<evidence type="ECO:0000256" key="1">
    <source>
        <dbReference type="SAM" id="MobiDB-lite"/>
    </source>
</evidence>
<sequence>MTNTPPASASSSSSSTIDVCYYFDRKELRLEFPYAEQATAYQALNHEGRILPDEPENVYLPIGSGMQYIRDSSIGLVLGFANNPDAKEWCRRSVLGHIHSSTEVHFQCLWEGNSLDEKLRISPSPESELEPDGYMSDPTEKQQAKAGGLKYAIPSSGPRRVAQSSMNADDIKELLQRNHRLHLA</sequence>
<dbReference type="RefSeq" id="XP_026606992.1">
    <property type="nucleotide sequence ID" value="XM_026743829.1"/>
</dbReference>
<comment type="caution">
    <text evidence="2">The sequence shown here is derived from an EMBL/GenBank/DDBJ whole genome shotgun (WGS) entry which is preliminary data.</text>
</comment>
<keyword evidence="3" id="KW-1185">Reference proteome</keyword>
<dbReference type="STRING" id="1810919.A0A3D8SW63"/>
<dbReference type="EMBL" id="PVWQ01000002">
    <property type="protein sequence ID" value="RDW90038.1"/>
    <property type="molecule type" value="Genomic_DNA"/>
</dbReference>
<gene>
    <name evidence="2" type="ORF">DSM5745_01813</name>
</gene>
<evidence type="ECO:0000313" key="2">
    <source>
        <dbReference type="EMBL" id="RDW90038.1"/>
    </source>
</evidence>
<name>A0A3D8SW63_9EURO</name>
<organism evidence="2 3">
    <name type="scientific">Aspergillus mulundensis</name>
    <dbReference type="NCBI Taxonomy" id="1810919"/>
    <lineage>
        <taxon>Eukaryota</taxon>
        <taxon>Fungi</taxon>
        <taxon>Dikarya</taxon>
        <taxon>Ascomycota</taxon>
        <taxon>Pezizomycotina</taxon>
        <taxon>Eurotiomycetes</taxon>
        <taxon>Eurotiomycetidae</taxon>
        <taxon>Eurotiales</taxon>
        <taxon>Aspergillaceae</taxon>
        <taxon>Aspergillus</taxon>
        <taxon>Aspergillus subgen. Nidulantes</taxon>
    </lineage>
</organism>
<accession>A0A3D8SW63</accession>
<evidence type="ECO:0000313" key="3">
    <source>
        <dbReference type="Proteomes" id="UP000256690"/>
    </source>
</evidence>
<reference evidence="2 3" key="1">
    <citation type="journal article" date="2018" name="IMA Fungus">
        <title>IMA Genome-F 9: Draft genome sequence of Annulohypoxylon stygium, Aspergillus mulundensis, Berkeleyomyces basicola (syn. Thielaviopsis basicola), Ceratocystis smalleyi, two Cercospora beticola strains, Coleophoma cylindrospora, Fusarium fracticaudum, Phialophora cf. hyalina, and Morchella septimelata.</title>
        <authorList>
            <person name="Wingfield B.D."/>
            <person name="Bills G.F."/>
            <person name="Dong Y."/>
            <person name="Huang W."/>
            <person name="Nel W.J."/>
            <person name="Swalarsk-Parry B.S."/>
            <person name="Vaghefi N."/>
            <person name="Wilken P.M."/>
            <person name="An Z."/>
            <person name="de Beer Z.W."/>
            <person name="De Vos L."/>
            <person name="Chen L."/>
            <person name="Duong T.A."/>
            <person name="Gao Y."/>
            <person name="Hammerbacher A."/>
            <person name="Kikkert J.R."/>
            <person name="Li Y."/>
            <person name="Li H."/>
            <person name="Li K."/>
            <person name="Li Q."/>
            <person name="Liu X."/>
            <person name="Ma X."/>
            <person name="Naidoo K."/>
            <person name="Pethybridge S.J."/>
            <person name="Sun J."/>
            <person name="Steenkamp E.T."/>
            <person name="van der Nest M.A."/>
            <person name="van Wyk S."/>
            <person name="Wingfield M.J."/>
            <person name="Xiong C."/>
            <person name="Yue Q."/>
            <person name="Zhang X."/>
        </authorList>
    </citation>
    <scope>NUCLEOTIDE SEQUENCE [LARGE SCALE GENOMIC DNA]</scope>
    <source>
        <strain evidence="2 3">DSM 5745</strain>
    </source>
</reference>
<dbReference type="OrthoDB" id="5422479at2759"/>
<feature type="region of interest" description="Disordered" evidence="1">
    <location>
        <begin position="122"/>
        <end position="168"/>
    </location>
</feature>
<protein>
    <submittedName>
        <fullName evidence="2">Uncharacterized protein</fullName>
    </submittedName>
</protein>
<dbReference type="Proteomes" id="UP000256690">
    <property type="component" value="Unassembled WGS sequence"/>
</dbReference>
<dbReference type="GeneID" id="38112183"/>